<reference evidence="2" key="1">
    <citation type="journal article" date="2015" name="PLoS ONE">
        <title>An Insight into the Sialome of the Lone Star Tick, Amblyomma americanum, with a Glimpse on Its Time Dependent Gene Expression.</title>
        <authorList>
            <person name="Karim S."/>
            <person name="Ribeiro J.M."/>
        </authorList>
    </citation>
    <scope>NUCLEOTIDE SEQUENCE</scope>
    <source>
        <tissue evidence="2">Salivary gland</tissue>
    </source>
</reference>
<dbReference type="AlphaFoldDB" id="A0A0C9S402"/>
<proteinExistence type="evidence at transcript level"/>
<feature type="chain" id="PRO_5002202817" evidence="1">
    <location>
        <begin position="30"/>
        <end position="117"/>
    </location>
</feature>
<evidence type="ECO:0000313" key="2">
    <source>
        <dbReference type="EMBL" id="JAG91919.1"/>
    </source>
</evidence>
<organism evidence="2">
    <name type="scientific">Amblyomma americanum</name>
    <name type="common">Lone star tick</name>
    <dbReference type="NCBI Taxonomy" id="6943"/>
    <lineage>
        <taxon>Eukaryota</taxon>
        <taxon>Metazoa</taxon>
        <taxon>Ecdysozoa</taxon>
        <taxon>Arthropoda</taxon>
        <taxon>Chelicerata</taxon>
        <taxon>Arachnida</taxon>
        <taxon>Acari</taxon>
        <taxon>Parasitiformes</taxon>
        <taxon>Ixodida</taxon>
        <taxon>Ixodoidea</taxon>
        <taxon>Ixodidae</taxon>
        <taxon>Amblyomminae</taxon>
        <taxon>Amblyomma</taxon>
    </lineage>
</organism>
<evidence type="ECO:0000256" key="1">
    <source>
        <dbReference type="SAM" id="SignalP"/>
    </source>
</evidence>
<name>A0A0C9S402_AMBAM</name>
<dbReference type="EMBL" id="GBZX01000821">
    <property type="protein sequence ID" value="JAG91919.1"/>
    <property type="molecule type" value="mRNA"/>
</dbReference>
<accession>A0A0C9S402</accession>
<sequence length="117" mass="12741">MVGLLRAGVSPRVQLLLSSASTVWHLAQAQTTGDGHKVSGTLVFQLASVREIPPKTSQRIQTCTLPGQPSDELRRQWWHSKGRNSPSAELSIKTPFQEGSLGVMPKLCSAPFRVAHN</sequence>
<feature type="signal peptide" evidence="1">
    <location>
        <begin position="1"/>
        <end position="29"/>
    </location>
</feature>
<keyword evidence="1" id="KW-0732">Signal</keyword>
<protein>
    <submittedName>
        <fullName evidence="2">Putative secreted protein</fullName>
    </submittedName>
</protein>